<proteinExistence type="predicted"/>
<accession>A0ACC0QRQ4</accession>
<organism evidence="1 2">
    <name type="scientific">Fusarium keratoplasticum</name>
    <dbReference type="NCBI Taxonomy" id="1328300"/>
    <lineage>
        <taxon>Eukaryota</taxon>
        <taxon>Fungi</taxon>
        <taxon>Dikarya</taxon>
        <taxon>Ascomycota</taxon>
        <taxon>Pezizomycotina</taxon>
        <taxon>Sordariomycetes</taxon>
        <taxon>Hypocreomycetidae</taxon>
        <taxon>Hypocreales</taxon>
        <taxon>Nectriaceae</taxon>
        <taxon>Fusarium</taxon>
        <taxon>Fusarium solani species complex</taxon>
    </lineage>
</organism>
<comment type="caution">
    <text evidence="1">The sequence shown here is derived from an EMBL/GenBank/DDBJ whole genome shotgun (WGS) entry which is preliminary data.</text>
</comment>
<dbReference type="Proteomes" id="UP001065298">
    <property type="component" value="Chromosome 7"/>
</dbReference>
<name>A0ACC0QRQ4_9HYPO</name>
<evidence type="ECO:0000313" key="2">
    <source>
        <dbReference type="Proteomes" id="UP001065298"/>
    </source>
</evidence>
<protein>
    <submittedName>
        <fullName evidence="1">Zn(2)-C6 fungal-type domain-containing protein</fullName>
    </submittedName>
</protein>
<gene>
    <name evidence="1" type="ORF">NCS57_00919900</name>
</gene>
<reference evidence="1" key="1">
    <citation type="submission" date="2022-06" db="EMBL/GenBank/DDBJ databases">
        <title>Fusarium solani species complex genomes reveal bases of compartmentalisation and animal pathogenesis.</title>
        <authorList>
            <person name="Tsai I.J."/>
        </authorList>
    </citation>
    <scope>NUCLEOTIDE SEQUENCE</scope>
    <source>
        <strain evidence="1">Fu6.1</strain>
    </source>
</reference>
<sequence>MEPLLANILSLDSSGILPGTGMPPSSKRTWIPSQAASLPVPAMLPVPQQHSQPGSADAPVSREAASYARRRAGTACTVCRSRKTKCDNQRPICGFCKATGGACVYPEDAPSDPSKLDRGSLAILQRLGEMEQRLTTLLDRQNHVSSPNQDPTRSCTAEHTESPTVTPGWDAGVDTPGRVEETSYDRPPSGDIVTRSSEMRVEKILQWLIFSVNHPSLASSLGRVDTIPRVVGSESLFDLDPEVIRNLVENFLVTNHVKNPIFNINELWVSVRNVAETGLRWDGETCLVLLICAISVLSSKVGEELHPGYSKHPSRLNRAELYFQMAQRRIGMLYHSNCLMAAQCSFLTAVYLMTTFRIMAAWKAFSQAGSQCVGLLVAGGSLDEEGRAKSPEIEGMSVNDQQMEESLYWSCLKSELELRTELGLPGSILNDMQYSHLYPSPPGPSQLVADRMGPESEHLEKGWFFYLAEIALRRIMNEALSARYRVGSWYYTTSWWATSGVDGFRGHVDEFRVKLNTWQEMLPPVMRFPHDPLENTGDALRGILRGHFIDILDVLYFPAVQAVACKDVSELNPYVLATAQAALQTATYRIAICEEGFWHRHQGTWLMIRTCSRSALLLLATALRAQQMSGLEDLLPNQRTSTMTTFTPLPKGHEASPSISFNPEHTIADINPLIYGGFTEHMGRCIYGGIYEPDNGHGLSDKNGLRTDVMECIKELQVPVVRYPGGNFCATYRWQDGIGPKDKRPKRPELAWEGTEPNTFGTDEFMAWCKEVGAEPYLCLNMGTGTLEDALAWVEYCNSDKDTYFANLRRQNGHDEPYRVKYWALGNEMWGPWQVEQHTKEDYAKKAVQWARALKLLDPSIQLILCGKDGYSDWDRYTLQQCVRWVDMHSIHYYSMGKGHYTNISSVYGAERAIQVCSSLIDLARCEFDMSPYPEVDRINSKPLAKKRPTICFDEWNVWNPERAPGNKGAEEQYTLSDGLAVAIWLNVFIRNCKELGMATIAQSVNVIAPLMTTPQGVWKQTTYFPLLLFSRYMRGKSVAVHVRSGTYEGPTWPEWIQSTCVVPKLDASAAVDYDGWMNVAVVNSHEEQTLSTKIDGIKAGTEVQVFTVGGERYRVSDVNSTDDERIGICETTWTSGESFKFERLSFTLLRWKL</sequence>
<dbReference type="EMBL" id="CM046509">
    <property type="protein sequence ID" value="KAI8663197.1"/>
    <property type="molecule type" value="Genomic_DNA"/>
</dbReference>
<evidence type="ECO:0000313" key="1">
    <source>
        <dbReference type="EMBL" id="KAI8663197.1"/>
    </source>
</evidence>
<keyword evidence="2" id="KW-1185">Reference proteome</keyword>